<evidence type="ECO:0000313" key="2">
    <source>
        <dbReference type="EMBL" id="KAH6652229.1"/>
    </source>
</evidence>
<accession>A0A9P8ZV33</accession>
<dbReference type="AlphaFoldDB" id="A0A9P8ZV33"/>
<feature type="compositionally biased region" description="Basic residues" evidence="1">
    <location>
        <begin position="25"/>
        <end position="34"/>
    </location>
</feature>
<proteinExistence type="predicted"/>
<dbReference type="Proteomes" id="UP000758603">
    <property type="component" value="Unassembled WGS sequence"/>
</dbReference>
<dbReference type="GeneID" id="70136628"/>
<comment type="caution">
    <text evidence="2">The sequence shown here is derived from an EMBL/GenBank/DDBJ whole genome shotgun (WGS) entry which is preliminary data.</text>
</comment>
<evidence type="ECO:0000313" key="3">
    <source>
        <dbReference type="Proteomes" id="UP000758603"/>
    </source>
</evidence>
<dbReference type="EMBL" id="JAGPXC010000006">
    <property type="protein sequence ID" value="KAH6652229.1"/>
    <property type="molecule type" value="Genomic_DNA"/>
</dbReference>
<dbReference type="OrthoDB" id="5220117at2759"/>
<feature type="compositionally biased region" description="Acidic residues" evidence="1">
    <location>
        <begin position="133"/>
        <end position="142"/>
    </location>
</feature>
<feature type="compositionally biased region" description="Acidic residues" evidence="1">
    <location>
        <begin position="109"/>
        <end position="122"/>
    </location>
</feature>
<keyword evidence="3" id="KW-1185">Reference proteome</keyword>
<feature type="compositionally biased region" description="Basic and acidic residues" evidence="1">
    <location>
        <begin position="123"/>
        <end position="132"/>
    </location>
</feature>
<protein>
    <submittedName>
        <fullName evidence="2">Uncharacterized protein</fullName>
    </submittedName>
</protein>
<evidence type="ECO:0000256" key="1">
    <source>
        <dbReference type="SAM" id="MobiDB-lite"/>
    </source>
</evidence>
<feature type="region of interest" description="Disordered" evidence="1">
    <location>
        <begin position="108"/>
        <end position="142"/>
    </location>
</feature>
<gene>
    <name evidence="2" type="ORF">BKA67DRAFT_660993</name>
</gene>
<feature type="region of interest" description="Disordered" evidence="1">
    <location>
        <begin position="1"/>
        <end position="37"/>
    </location>
</feature>
<name>A0A9P8ZV33_9PEZI</name>
<sequence length="247" mass="26868">MDDWQDEALSSRHMHNRVGKGGGRSQRHGSRFNVRKSFGGFSVDCPTYTRACGSEGDMKSAGNPDLQLYRLTTDGQGVVGTLSLPGTLQAAVILAASRKSLQAIVSSLEAEDPANDDAEELEREGSSERDNNTDEDGDDQEHLDEADQLENDRFKAFEKNSFRTPKFWLQWCGSPIPPGSTIQDAESTTPETGLGYIVFSGNDCRKFSGTLNCSTLGWEDVAISGHKLASRSESDVPVVWAQTGSDI</sequence>
<reference evidence="2" key="1">
    <citation type="journal article" date="2021" name="Nat. Commun.">
        <title>Genetic determinants of endophytism in the Arabidopsis root mycobiome.</title>
        <authorList>
            <person name="Mesny F."/>
            <person name="Miyauchi S."/>
            <person name="Thiergart T."/>
            <person name="Pickel B."/>
            <person name="Atanasova L."/>
            <person name="Karlsson M."/>
            <person name="Huettel B."/>
            <person name="Barry K.W."/>
            <person name="Haridas S."/>
            <person name="Chen C."/>
            <person name="Bauer D."/>
            <person name="Andreopoulos W."/>
            <person name="Pangilinan J."/>
            <person name="LaButti K."/>
            <person name="Riley R."/>
            <person name="Lipzen A."/>
            <person name="Clum A."/>
            <person name="Drula E."/>
            <person name="Henrissat B."/>
            <person name="Kohler A."/>
            <person name="Grigoriev I.V."/>
            <person name="Martin F.M."/>
            <person name="Hacquard S."/>
        </authorList>
    </citation>
    <scope>NUCLEOTIDE SEQUENCE</scope>
    <source>
        <strain evidence="2">MPI-SDFR-AT-0073</strain>
    </source>
</reference>
<organism evidence="2 3">
    <name type="scientific">Truncatella angustata</name>
    <dbReference type="NCBI Taxonomy" id="152316"/>
    <lineage>
        <taxon>Eukaryota</taxon>
        <taxon>Fungi</taxon>
        <taxon>Dikarya</taxon>
        <taxon>Ascomycota</taxon>
        <taxon>Pezizomycotina</taxon>
        <taxon>Sordariomycetes</taxon>
        <taxon>Xylariomycetidae</taxon>
        <taxon>Amphisphaeriales</taxon>
        <taxon>Sporocadaceae</taxon>
        <taxon>Truncatella</taxon>
    </lineage>
</organism>
<dbReference type="RefSeq" id="XP_045956507.1">
    <property type="nucleotide sequence ID" value="XM_046107737.1"/>
</dbReference>